<protein>
    <submittedName>
        <fullName evidence="3">Uncharacterized protein</fullName>
    </submittedName>
</protein>
<feature type="transmembrane region" description="Helical" evidence="2">
    <location>
        <begin position="271"/>
        <end position="289"/>
    </location>
</feature>
<proteinExistence type="predicted"/>
<organism evidence="3 4">
    <name type="scientific">Phyllosticta citribraziliensis</name>
    <dbReference type="NCBI Taxonomy" id="989973"/>
    <lineage>
        <taxon>Eukaryota</taxon>
        <taxon>Fungi</taxon>
        <taxon>Dikarya</taxon>
        <taxon>Ascomycota</taxon>
        <taxon>Pezizomycotina</taxon>
        <taxon>Dothideomycetes</taxon>
        <taxon>Dothideomycetes incertae sedis</taxon>
        <taxon>Botryosphaeriales</taxon>
        <taxon>Phyllostictaceae</taxon>
        <taxon>Phyllosticta</taxon>
    </lineage>
</organism>
<keyword evidence="2" id="KW-1133">Transmembrane helix</keyword>
<name>A0ABR1LQ86_9PEZI</name>
<dbReference type="GeneID" id="92028657"/>
<dbReference type="EMBL" id="JBBPEH010000006">
    <property type="protein sequence ID" value="KAK7537340.1"/>
    <property type="molecule type" value="Genomic_DNA"/>
</dbReference>
<feature type="region of interest" description="Disordered" evidence="1">
    <location>
        <begin position="124"/>
        <end position="151"/>
    </location>
</feature>
<sequence>MQEPTASTPHADAAISNLHLTTSWPQHAYILDRSSHLSSLPTCLVRFTFQLSSRGRCSRWLHTAEAQHGNGLVFRGAATSRCCRWRSCLFGSVWPPHHHLIITIVASAFSVCWLIGRIRKPTPSSALGHHDPSKARRSNWPRNRFSESTPPRDGMCAAWLVWRYRQQWRRQRGGNGGASSRQPGGRALSLSPAVALSSSAHTTTRWSNSQEARASGPAEDAQQATACPDRFYWNCSFLLSCCRLLVLALSLFLFFVFLASARLLSSYMQDFSFSLSLAYTAVFIFLFSITDSLLTPLPLNAADTKENGKI</sequence>
<dbReference type="RefSeq" id="XP_066655491.1">
    <property type="nucleotide sequence ID" value="XM_066795751.1"/>
</dbReference>
<feature type="transmembrane region" description="Helical" evidence="2">
    <location>
        <begin position="237"/>
        <end position="259"/>
    </location>
</feature>
<evidence type="ECO:0000256" key="1">
    <source>
        <dbReference type="SAM" id="MobiDB-lite"/>
    </source>
</evidence>
<keyword evidence="4" id="KW-1185">Reference proteome</keyword>
<comment type="caution">
    <text evidence="3">The sequence shown here is derived from an EMBL/GenBank/DDBJ whole genome shotgun (WGS) entry which is preliminary data.</text>
</comment>
<evidence type="ECO:0000313" key="3">
    <source>
        <dbReference type="EMBL" id="KAK7537340.1"/>
    </source>
</evidence>
<accession>A0ABR1LQ86</accession>
<reference evidence="3 4" key="1">
    <citation type="submission" date="2024-04" db="EMBL/GenBank/DDBJ databases">
        <title>Phyllosticta paracitricarpa is synonymous to the EU quarantine fungus P. citricarpa based on phylogenomic analyses.</title>
        <authorList>
            <consortium name="Lawrence Berkeley National Laboratory"/>
            <person name="Van ingen-buijs V.A."/>
            <person name="Van westerhoven A.C."/>
            <person name="Haridas S."/>
            <person name="Skiadas P."/>
            <person name="Martin F."/>
            <person name="Groenewald J.Z."/>
            <person name="Crous P.W."/>
            <person name="Seidl M.F."/>
        </authorList>
    </citation>
    <scope>NUCLEOTIDE SEQUENCE [LARGE SCALE GENOMIC DNA]</scope>
    <source>
        <strain evidence="3 4">CPC 17464</strain>
    </source>
</reference>
<gene>
    <name evidence="3" type="ORF">J3D65DRAFT_377443</name>
</gene>
<dbReference type="Proteomes" id="UP001360953">
    <property type="component" value="Unassembled WGS sequence"/>
</dbReference>
<evidence type="ECO:0000313" key="4">
    <source>
        <dbReference type="Proteomes" id="UP001360953"/>
    </source>
</evidence>
<evidence type="ECO:0000256" key="2">
    <source>
        <dbReference type="SAM" id="Phobius"/>
    </source>
</evidence>
<keyword evidence="2" id="KW-0812">Transmembrane</keyword>
<keyword evidence="2" id="KW-0472">Membrane</keyword>